<name>A0A3B0VX27_9ZZZZ</name>
<dbReference type="SUPFAM" id="SSF101386">
    <property type="entry name" value="all-alpha NTP pyrophosphatases"/>
    <property type="match status" value="1"/>
</dbReference>
<dbReference type="CDD" id="cd11523">
    <property type="entry name" value="NTP-PPase"/>
    <property type="match status" value="1"/>
</dbReference>
<dbReference type="Pfam" id="PF03819">
    <property type="entry name" value="MazG"/>
    <property type="match status" value="1"/>
</dbReference>
<organism evidence="2">
    <name type="scientific">hydrothermal vent metagenome</name>
    <dbReference type="NCBI Taxonomy" id="652676"/>
    <lineage>
        <taxon>unclassified sequences</taxon>
        <taxon>metagenomes</taxon>
        <taxon>ecological metagenomes</taxon>
    </lineage>
</organism>
<dbReference type="EMBL" id="UOEU01000996">
    <property type="protein sequence ID" value="VAW42997.1"/>
    <property type="molecule type" value="Genomic_DNA"/>
</dbReference>
<sequence length="103" mass="11368">MDNWQKRTHQFAQKHNLTHTPGVYALDLLSELGEVAKELLKATDYGSRPPIDMPEMAGELGDLLYSLCGLATAVNVDLDEALTTALTKYEARWQEKGHPGSSP</sequence>
<dbReference type="AlphaFoldDB" id="A0A3B0VX27"/>
<gene>
    <name evidence="2" type="ORF">MNBD_CHLOROFLEXI01-4870</name>
</gene>
<dbReference type="Gene3D" id="1.10.287.1080">
    <property type="entry name" value="MazG-like"/>
    <property type="match status" value="1"/>
</dbReference>
<feature type="domain" description="NTP pyrophosphohydrolase MazG-like" evidence="1">
    <location>
        <begin position="24"/>
        <end position="92"/>
    </location>
</feature>
<protein>
    <recommendedName>
        <fullName evidence="1">NTP pyrophosphohydrolase MazG-like domain-containing protein</fullName>
    </recommendedName>
</protein>
<evidence type="ECO:0000313" key="2">
    <source>
        <dbReference type="EMBL" id="VAW42997.1"/>
    </source>
</evidence>
<accession>A0A3B0VX27</accession>
<proteinExistence type="predicted"/>
<dbReference type="InterPro" id="IPR004518">
    <property type="entry name" value="MazG-like_dom"/>
</dbReference>
<evidence type="ECO:0000259" key="1">
    <source>
        <dbReference type="Pfam" id="PF03819"/>
    </source>
</evidence>
<reference evidence="2" key="1">
    <citation type="submission" date="2018-06" db="EMBL/GenBank/DDBJ databases">
        <authorList>
            <person name="Zhirakovskaya E."/>
        </authorList>
    </citation>
    <scope>NUCLEOTIDE SEQUENCE</scope>
</reference>